<dbReference type="GO" id="GO:0008270">
    <property type="term" value="F:zinc ion binding"/>
    <property type="evidence" value="ECO:0007669"/>
    <property type="project" value="InterPro"/>
</dbReference>
<proteinExistence type="predicted"/>
<evidence type="ECO:0000259" key="2">
    <source>
        <dbReference type="SMART" id="SM00343"/>
    </source>
</evidence>
<dbReference type="GO" id="GO:0003676">
    <property type="term" value="F:nucleic acid binding"/>
    <property type="evidence" value="ECO:0007669"/>
    <property type="project" value="InterPro"/>
</dbReference>
<name>A0AAV7EUN0_ARIFI</name>
<accession>A0AAV7EUN0</accession>
<dbReference type="Pfam" id="PF13976">
    <property type="entry name" value="gag_pre-integrs"/>
    <property type="match status" value="1"/>
</dbReference>
<keyword evidence="4" id="KW-1185">Reference proteome</keyword>
<dbReference type="EMBL" id="JAINDJ010000004">
    <property type="protein sequence ID" value="KAG9451351.1"/>
    <property type="molecule type" value="Genomic_DNA"/>
</dbReference>
<evidence type="ECO:0000256" key="1">
    <source>
        <dbReference type="SAM" id="MobiDB-lite"/>
    </source>
</evidence>
<feature type="domain" description="CCHC-type" evidence="2">
    <location>
        <begin position="287"/>
        <end position="303"/>
    </location>
</feature>
<sequence length="612" mass="69589">MADTIKDGRSSTRPPLLEGTNYPYWKARMTTYIKSIDEDAWLTVLEGWSRPTIEFEGKTLVKPQKNWTDEEKKSSNLNSKTLNAIFCGVSLKVFSRMSAITSAKEAWESLEIHYKGTVSVRIAKLQQLMTKFELIKMKEDETILEYDGKIRRLANEARLLGDPFPENRLVRKVLRSLNKKFSVKAIVIAEANNIDKMTLNEVIGSLCTFESEMETEENASPANGQNIAFTGETKKPGQSSNELLEEQIANLSKGFNKLYKKFSKRGNPSKYGEKKAEKFSAEQKRIQCHGCDGYGHIQAECPIIQKKKKAHNVTWSDSDSNSSDTEENYTVFYAGVQEDVPSPEIPEDDFTLLKVFVKEGSSKRQTVVVKEGPQVKRTHKRFKRSGRYYCQDLGHIQSQCYKLFRDLKYCSKWFQRNHLKHKFVWIRKKVSCNHALKAVTNSVWYFDSGCSRHMTGKSDLLNNISYTESGQVTFGDGGKGTITGKGTLNVDGLPRLKNVLLVQGLKANLFSISQLCDENLHVHFTSEKCLVADHKSNLVMEGVLAGDNCYKLTEKLQCYTASSDSVDIWHKKLGHVHFRHIQKLIKHAAVKGLPKIKNIRDKFCGDYQRGKQ</sequence>
<protein>
    <recommendedName>
        <fullName evidence="2">CCHC-type domain-containing protein</fullName>
    </recommendedName>
</protein>
<dbReference type="SMART" id="SM00343">
    <property type="entry name" value="ZnF_C2HC"/>
    <property type="match status" value="2"/>
</dbReference>
<gene>
    <name evidence="3" type="ORF">H6P81_011316</name>
</gene>
<evidence type="ECO:0000313" key="4">
    <source>
        <dbReference type="Proteomes" id="UP000825729"/>
    </source>
</evidence>
<dbReference type="Proteomes" id="UP000825729">
    <property type="component" value="Unassembled WGS sequence"/>
</dbReference>
<dbReference type="InterPro" id="IPR001878">
    <property type="entry name" value="Znf_CCHC"/>
</dbReference>
<reference evidence="3 4" key="1">
    <citation type="submission" date="2021-07" db="EMBL/GenBank/DDBJ databases">
        <title>The Aristolochia fimbriata genome: insights into angiosperm evolution, floral development and chemical biosynthesis.</title>
        <authorList>
            <person name="Jiao Y."/>
        </authorList>
    </citation>
    <scope>NUCLEOTIDE SEQUENCE [LARGE SCALE GENOMIC DNA]</scope>
    <source>
        <strain evidence="3">IBCAS-2021</strain>
        <tissue evidence="3">Leaf</tissue>
    </source>
</reference>
<feature type="compositionally biased region" description="Polar residues" evidence="1">
    <location>
        <begin position="218"/>
        <end position="228"/>
    </location>
</feature>
<dbReference type="Pfam" id="PF14223">
    <property type="entry name" value="Retrotran_gag_2"/>
    <property type="match status" value="1"/>
</dbReference>
<evidence type="ECO:0000313" key="3">
    <source>
        <dbReference type="EMBL" id="KAG9451351.1"/>
    </source>
</evidence>
<dbReference type="AlphaFoldDB" id="A0AAV7EUN0"/>
<dbReference type="Pfam" id="PF22936">
    <property type="entry name" value="Pol_BBD"/>
    <property type="match status" value="1"/>
</dbReference>
<organism evidence="3 4">
    <name type="scientific">Aristolochia fimbriata</name>
    <name type="common">White veined hardy Dutchman's pipe vine</name>
    <dbReference type="NCBI Taxonomy" id="158543"/>
    <lineage>
        <taxon>Eukaryota</taxon>
        <taxon>Viridiplantae</taxon>
        <taxon>Streptophyta</taxon>
        <taxon>Embryophyta</taxon>
        <taxon>Tracheophyta</taxon>
        <taxon>Spermatophyta</taxon>
        <taxon>Magnoliopsida</taxon>
        <taxon>Magnoliidae</taxon>
        <taxon>Piperales</taxon>
        <taxon>Aristolochiaceae</taxon>
        <taxon>Aristolochia</taxon>
    </lineage>
</organism>
<dbReference type="InterPro" id="IPR054722">
    <property type="entry name" value="PolX-like_BBD"/>
</dbReference>
<dbReference type="PANTHER" id="PTHR35317:SF35">
    <property type="entry name" value="DUF4219 DOMAIN-CONTAINING PROTEIN"/>
    <property type="match status" value="1"/>
</dbReference>
<dbReference type="PANTHER" id="PTHR35317">
    <property type="entry name" value="OS04G0629600 PROTEIN"/>
    <property type="match status" value="1"/>
</dbReference>
<comment type="caution">
    <text evidence="3">The sequence shown here is derived from an EMBL/GenBank/DDBJ whole genome shotgun (WGS) entry which is preliminary data.</text>
</comment>
<feature type="region of interest" description="Disordered" evidence="1">
    <location>
        <begin position="214"/>
        <end position="241"/>
    </location>
</feature>
<feature type="domain" description="CCHC-type" evidence="2">
    <location>
        <begin position="388"/>
        <end position="402"/>
    </location>
</feature>
<dbReference type="InterPro" id="IPR025724">
    <property type="entry name" value="GAG-pre-integrase_dom"/>
</dbReference>